<feature type="compositionally biased region" description="Basic and acidic residues" evidence="1">
    <location>
        <begin position="879"/>
        <end position="889"/>
    </location>
</feature>
<dbReference type="InterPro" id="IPR012334">
    <property type="entry name" value="Pectin_lyas_fold"/>
</dbReference>
<evidence type="ECO:0000313" key="3">
    <source>
        <dbReference type="EMBL" id="KAG5192406.1"/>
    </source>
</evidence>
<feature type="transmembrane region" description="Helical" evidence="2">
    <location>
        <begin position="647"/>
        <end position="669"/>
    </location>
</feature>
<feature type="transmembrane region" description="Helical" evidence="2">
    <location>
        <begin position="753"/>
        <end position="772"/>
    </location>
</feature>
<name>A0A835ZGE0_9STRA</name>
<organism evidence="3 4">
    <name type="scientific">Tribonema minus</name>
    <dbReference type="NCBI Taxonomy" id="303371"/>
    <lineage>
        <taxon>Eukaryota</taxon>
        <taxon>Sar</taxon>
        <taxon>Stramenopiles</taxon>
        <taxon>Ochrophyta</taxon>
        <taxon>PX clade</taxon>
        <taxon>Xanthophyceae</taxon>
        <taxon>Tribonematales</taxon>
        <taxon>Tribonemataceae</taxon>
        <taxon>Tribonema</taxon>
    </lineage>
</organism>
<proteinExistence type="predicted"/>
<dbReference type="OrthoDB" id="10691743at2759"/>
<feature type="transmembrane region" description="Helical" evidence="2">
    <location>
        <begin position="702"/>
        <end position="724"/>
    </location>
</feature>
<dbReference type="SUPFAM" id="SSF51126">
    <property type="entry name" value="Pectin lyase-like"/>
    <property type="match status" value="1"/>
</dbReference>
<evidence type="ECO:0000313" key="4">
    <source>
        <dbReference type="Proteomes" id="UP000664859"/>
    </source>
</evidence>
<gene>
    <name evidence="3" type="ORF">JKP88DRAFT_284355</name>
</gene>
<sequence length="1054" mass="110506">MVCPSVAVSLAFSDYSSHGAGGAMYVSSHSTLRLSNVVFENNAGSDKSAGALYLAAATTTTITNCNFTSNRVDVLDYMNTGADPRRGGAIFIYTGEAESGDRMPPVVTITASSFDGNAADDGGSAIYIGTEAGDEGTDLARNFDYGASVTIADTVFTGCSCRGRVAEMDTGLIGTKYGLGGAIRTDDVNVVLTLQRCRFTGCTAQLDGGAVSMLGTALTVEDGVFEGCTSTTGGAISSQIYGTQGNVSVSNTTFSGCKAASNGGLGGAVSVQRVDSGVTLSVQDCTFTQCSAGQGGAISLLPAGSGFDLDAPDDSAVLIADSTFDGNAGTNLGGAVFVQAVNASILRASFVANRAAGGGSVAVVGMSTGHVTFEGGMYQNNTALNGGGAVFLSGNASSVEFKAPTVTFEANSAQHAGAVLSTMPLQTGLAASDTAFSGNAATLCFQNGYGSSPAWLDQGRSCADVDDIPGYAATTDANAYITADLPLFICCGIGYYSPDGQSCKLCTEGGGQGLDCTQSGTTTATLSLQQGYWRGDDSQDVIHECLLAEACAGGRLEVAAFDADGYCAEGYRGPYCAVCDAGYASAGAYKCHNCTPGNKAAAWAGVVVMLLVLVAAAVYVLPLLDVNGQEGVLAPTWRSKVNFNGNYLRIPIIVVQLVAGFMSITGLQLAAPFEAFIRRLAVIPDFTFIFGCIFHANFYQKLLVVTLAPLLPVALLGCSWLWSLSRRQRRRPRKSDSDSDSEAAHARALRKHWTALLAFTFLVYGTTSSYIFQTFACASVEELDESYLRADYSIRCYDRRYWPYFAYAMAMILVYPVGVPALNAVLLYRKRRLNKEAELQAAFARANAAAARRAPAAKMPSQTSQVALPSSHATVSQLELERSNGGSEREQEYSGLVGASSFIWAPYTNAAEWWELVECARRVLLTGILVFIAPGTPGQAAVSMLMAFVALLAFMAVRPHRDHAMHQQYLLGALIVYFASTNALLLDLNISQSAQSQTVVGILLVVLSVVLIVAAAVQTVSGAVDFTKVLKVRRPTATKEDALPRRSSSQRAEA</sequence>
<dbReference type="PANTHER" id="PTHR11319:SF35">
    <property type="entry name" value="OUTER MEMBRANE PROTEIN PMPC-RELATED"/>
    <property type="match status" value="1"/>
</dbReference>
<dbReference type="SMART" id="SM00710">
    <property type="entry name" value="PbH1"/>
    <property type="match status" value="7"/>
</dbReference>
<dbReference type="AlphaFoldDB" id="A0A835ZGE0"/>
<dbReference type="PANTHER" id="PTHR11319">
    <property type="entry name" value="G PROTEIN-COUPLED RECEPTOR-RELATED"/>
    <property type="match status" value="1"/>
</dbReference>
<dbReference type="InterPro" id="IPR011050">
    <property type="entry name" value="Pectin_lyase_fold/virulence"/>
</dbReference>
<keyword evidence="4" id="KW-1185">Reference proteome</keyword>
<evidence type="ECO:0000256" key="1">
    <source>
        <dbReference type="SAM" id="MobiDB-lite"/>
    </source>
</evidence>
<dbReference type="EMBL" id="JAFCMP010000006">
    <property type="protein sequence ID" value="KAG5192406.1"/>
    <property type="molecule type" value="Genomic_DNA"/>
</dbReference>
<feature type="transmembrane region" description="Helical" evidence="2">
    <location>
        <begin position="969"/>
        <end position="986"/>
    </location>
</feature>
<comment type="caution">
    <text evidence="3">The sequence shown here is derived from an EMBL/GenBank/DDBJ whole genome shotgun (WGS) entry which is preliminary data.</text>
</comment>
<feature type="region of interest" description="Disordered" evidence="1">
    <location>
        <begin position="858"/>
        <end position="889"/>
    </location>
</feature>
<feature type="transmembrane region" description="Helical" evidence="2">
    <location>
        <begin position="600"/>
        <end position="621"/>
    </location>
</feature>
<evidence type="ECO:0000256" key="2">
    <source>
        <dbReference type="SAM" id="Phobius"/>
    </source>
</evidence>
<keyword evidence="2" id="KW-0472">Membrane</keyword>
<accession>A0A835ZGE0</accession>
<keyword evidence="2" id="KW-1133">Transmembrane helix</keyword>
<reference evidence="3" key="1">
    <citation type="submission" date="2021-02" db="EMBL/GenBank/DDBJ databases">
        <title>First Annotated Genome of the Yellow-green Alga Tribonema minus.</title>
        <authorList>
            <person name="Mahan K.M."/>
        </authorList>
    </citation>
    <scope>NUCLEOTIDE SEQUENCE</scope>
    <source>
        <strain evidence="3">UTEX B ZZ1240</strain>
    </source>
</reference>
<feature type="transmembrane region" description="Helical" evidence="2">
    <location>
        <begin position="804"/>
        <end position="828"/>
    </location>
</feature>
<protein>
    <submittedName>
        <fullName evidence="3">Uncharacterized protein</fullName>
    </submittedName>
</protein>
<keyword evidence="2" id="KW-0812">Transmembrane</keyword>
<dbReference type="InterPro" id="IPR006626">
    <property type="entry name" value="PbH1"/>
</dbReference>
<feature type="transmembrane region" description="Helical" evidence="2">
    <location>
        <begin position="998"/>
        <end position="1024"/>
    </location>
</feature>
<dbReference type="Gene3D" id="2.160.20.10">
    <property type="entry name" value="Single-stranded right-handed beta-helix, Pectin lyase-like"/>
    <property type="match status" value="1"/>
</dbReference>
<feature type="compositionally biased region" description="Polar residues" evidence="1">
    <location>
        <begin position="860"/>
        <end position="877"/>
    </location>
</feature>
<dbReference type="Proteomes" id="UP000664859">
    <property type="component" value="Unassembled WGS sequence"/>
</dbReference>